<dbReference type="RefSeq" id="WP_168972124.1">
    <property type="nucleotide sequence ID" value="NZ_JABAGG010000006.1"/>
</dbReference>
<reference evidence="1 2" key="1">
    <citation type="submission" date="2018-03" db="EMBL/GenBank/DDBJ databases">
        <title>The uncultured portion of the human microbiome is neutrally assembled.</title>
        <authorList>
            <person name="Jeraldo P."/>
            <person name="Boardman L."/>
            <person name="White B.A."/>
            <person name="Nelson H."/>
            <person name="Goldenfeld N."/>
            <person name="Chia N."/>
        </authorList>
    </citation>
    <scope>NUCLEOTIDE SEQUENCE [LARGE SCALE GENOMIC DNA]</scope>
    <source>
        <strain evidence="1">CIM:MAG 903</strain>
    </source>
</reference>
<name>A0A316M141_9CLOT</name>
<dbReference type="AlphaFoldDB" id="A0A316M141"/>
<gene>
    <name evidence="1" type="ORF">DBY38_12765</name>
</gene>
<sequence>MLKPILFNTDMVKAILEGRKTCTRRIIKNLIVFNQEEETFSHKDKKSDIGYKVGLTKDEIIEYAPYQVGDILWVRETWCDATTDLYVDSDLELGDCKYIFKVDDNGRIQPIIELDVKRWRPSIHMPKEAARIFLEVTSVRAERLKDIAEDGAKAEGAISTAIENEDGTDYVGLYAIENFREIWNSTIKKEERHKYGWNANPWVWVIEFKRVEME</sequence>
<accession>A0A316M141</accession>
<dbReference type="Proteomes" id="UP000246114">
    <property type="component" value="Unassembled WGS sequence"/>
</dbReference>
<proteinExistence type="predicted"/>
<dbReference type="EMBL" id="QAMZ01000053">
    <property type="protein sequence ID" value="PWL51811.1"/>
    <property type="molecule type" value="Genomic_DNA"/>
</dbReference>
<protein>
    <recommendedName>
        <fullName evidence="3">Morphogenetic protein</fullName>
    </recommendedName>
</protein>
<organism evidence="1 2">
    <name type="scientific">Clostridium cadaveris</name>
    <dbReference type="NCBI Taxonomy" id="1529"/>
    <lineage>
        <taxon>Bacteria</taxon>
        <taxon>Bacillati</taxon>
        <taxon>Bacillota</taxon>
        <taxon>Clostridia</taxon>
        <taxon>Eubacteriales</taxon>
        <taxon>Clostridiaceae</taxon>
        <taxon>Clostridium</taxon>
    </lineage>
</organism>
<comment type="caution">
    <text evidence="1">The sequence shown here is derived from an EMBL/GenBank/DDBJ whole genome shotgun (WGS) entry which is preliminary data.</text>
</comment>
<evidence type="ECO:0008006" key="3">
    <source>
        <dbReference type="Google" id="ProtNLM"/>
    </source>
</evidence>
<evidence type="ECO:0000313" key="1">
    <source>
        <dbReference type="EMBL" id="PWL51811.1"/>
    </source>
</evidence>
<evidence type="ECO:0000313" key="2">
    <source>
        <dbReference type="Proteomes" id="UP000246114"/>
    </source>
</evidence>